<dbReference type="AlphaFoldDB" id="A0A2K3M9W1"/>
<dbReference type="Proteomes" id="UP000236291">
    <property type="component" value="Unassembled WGS sequence"/>
</dbReference>
<name>A0A2K3M9W1_TRIPR</name>
<organism evidence="1 2">
    <name type="scientific">Trifolium pratense</name>
    <name type="common">Red clover</name>
    <dbReference type="NCBI Taxonomy" id="57577"/>
    <lineage>
        <taxon>Eukaryota</taxon>
        <taxon>Viridiplantae</taxon>
        <taxon>Streptophyta</taxon>
        <taxon>Embryophyta</taxon>
        <taxon>Tracheophyta</taxon>
        <taxon>Spermatophyta</taxon>
        <taxon>Magnoliopsida</taxon>
        <taxon>eudicotyledons</taxon>
        <taxon>Gunneridae</taxon>
        <taxon>Pentapetalae</taxon>
        <taxon>rosids</taxon>
        <taxon>fabids</taxon>
        <taxon>Fabales</taxon>
        <taxon>Fabaceae</taxon>
        <taxon>Papilionoideae</taxon>
        <taxon>50 kb inversion clade</taxon>
        <taxon>NPAAA clade</taxon>
        <taxon>Hologalegina</taxon>
        <taxon>IRL clade</taxon>
        <taxon>Trifolieae</taxon>
        <taxon>Trifolium</taxon>
    </lineage>
</organism>
<evidence type="ECO:0000313" key="1">
    <source>
        <dbReference type="EMBL" id="PNX87571.1"/>
    </source>
</evidence>
<dbReference type="EMBL" id="ASHM01054204">
    <property type="protein sequence ID" value="PNX87571.1"/>
    <property type="molecule type" value="Genomic_DNA"/>
</dbReference>
<evidence type="ECO:0000313" key="2">
    <source>
        <dbReference type="Proteomes" id="UP000236291"/>
    </source>
</evidence>
<comment type="caution">
    <text evidence="1">The sequence shown here is derived from an EMBL/GenBank/DDBJ whole genome shotgun (WGS) entry which is preliminary data.</text>
</comment>
<proteinExistence type="predicted"/>
<reference evidence="1 2" key="2">
    <citation type="journal article" date="2017" name="Front. Plant Sci.">
        <title>Gene Classification and Mining of Molecular Markers Useful in Red Clover (Trifolium pratense) Breeding.</title>
        <authorList>
            <person name="Istvanek J."/>
            <person name="Dluhosova J."/>
            <person name="Dluhos P."/>
            <person name="Patkova L."/>
            <person name="Nedelnik J."/>
            <person name="Repkova J."/>
        </authorList>
    </citation>
    <scope>NUCLEOTIDE SEQUENCE [LARGE SCALE GENOMIC DNA]</scope>
    <source>
        <strain evidence="2">cv. Tatra</strain>
        <tissue evidence="1">Young leaves</tissue>
    </source>
</reference>
<accession>A0A2K3M9W1</accession>
<protein>
    <submittedName>
        <fullName evidence="1">Uncharacterized protein</fullName>
    </submittedName>
</protein>
<sequence length="46" mass="4755">MAGGGGASHRKNTLKGAVKIITGTEEKGIRIKGIQMDRLSGTKLAC</sequence>
<gene>
    <name evidence="1" type="ORF">L195_g043663</name>
</gene>
<feature type="non-terminal residue" evidence="1">
    <location>
        <position position="46"/>
    </location>
</feature>
<reference evidence="1 2" key="1">
    <citation type="journal article" date="2014" name="Am. J. Bot.">
        <title>Genome assembly and annotation for red clover (Trifolium pratense; Fabaceae).</title>
        <authorList>
            <person name="Istvanek J."/>
            <person name="Jaros M."/>
            <person name="Krenek A."/>
            <person name="Repkova J."/>
        </authorList>
    </citation>
    <scope>NUCLEOTIDE SEQUENCE [LARGE SCALE GENOMIC DNA]</scope>
    <source>
        <strain evidence="2">cv. Tatra</strain>
        <tissue evidence="1">Young leaves</tissue>
    </source>
</reference>